<reference evidence="3 4" key="1">
    <citation type="journal article" date="2024" name="G3 (Bethesda)">
        <title>Genome assembly of Hibiscus sabdariffa L. provides insights into metabolisms of medicinal natural products.</title>
        <authorList>
            <person name="Kim T."/>
        </authorList>
    </citation>
    <scope>NUCLEOTIDE SEQUENCE [LARGE SCALE GENOMIC DNA]</scope>
    <source>
        <strain evidence="3">TK-2024</strain>
        <tissue evidence="3">Old leaves</tissue>
    </source>
</reference>
<protein>
    <recommendedName>
        <fullName evidence="2">Glucosamine inositolphosphorylceramide transferase 1 N-terminal domain-containing protein</fullName>
    </recommendedName>
</protein>
<dbReference type="Pfam" id="PF24793">
    <property type="entry name" value="GINT1_N"/>
    <property type="match status" value="1"/>
</dbReference>
<keyword evidence="4" id="KW-1185">Reference proteome</keyword>
<evidence type="ECO:0000256" key="1">
    <source>
        <dbReference type="SAM" id="Phobius"/>
    </source>
</evidence>
<evidence type="ECO:0000259" key="2">
    <source>
        <dbReference type="Pfam" id="PF24793"/>
    </source>
</evidence>
<keyword evidence="1" id="KW-1133">Transmembrane helix</keyword>
<evidence type="ECO:0000313" key="3">
    <source>
        <dbReference type="EMBL" id="KAK8579708.1"/>
    </source>
</evidence>
<keyword evidence="1" id="KW-0812">Transmembrane</keyword>
<feature type="domain" description="Glucosamine inositolphosphorylceramide transferase 1 N-terminal" evidence="2">
    <location>
        <begin position="94"/>
        <end position="161"/>
    </location>
</feature>
<evidence type="ECO:0000313" key="4">
    <source>
        <dbReference type="Proteomes" id="UP001472677"/>
    </source>
</evidence>
<organism evidence="3 4">
    <name type="scientific">Hibiscus sabdariffa</name>
    <name type="common">roselle</name>
    <dbReference type="NCBI Taxonomy" id="183260"/>
    <lineage>
        <taxon>Eukaryota</taxon>
        <taxon>Viridiplantae</taxon>
        <taxon>Streptophyta</taxon>
        <taxon>Embryophyta</taxon>
        <taxon>Tracheophyta</taxon>
        <taxon>Spermatophyta</taxon>
        <taxon>Magnoliopsida</taxon>
        <taxon>eudicotyledons</taxon>
        <taxon>Gunneridae</taxon>
        <taxon>Pentapetalae</taxon>
        <taxon>rosids</taxon>
        <taxon>malvids</taxon>
        <taxon>Malvales</taxon>
        <taxon>Malvaceae</taxon>
        <taxon>Malvoideae</taxon>
        <taxon>Hibiscus</taxon>
    </lineage>
</organism>
<keyword evidence="1" id="KW-0472">Membrane</keyword>
<accession>A0ABR2FFJ8</accession>
<sequence>MVSMVVAGGGENGGGGTCCMKWWQHNRNHYNHHHHNHSSNGSGNSNSGRVAAAGFVFCLVCFVIHGLIAVLYGWLILARPFSLNEGKGLPWLGCQEDNEGSWAIGVFFGPSPFSLQPIETAQIWINESAAWPVANPVITCASASSSNFVADPFLYVQDELYKTWGVELNKWTFQILILLSLSVKLSIDYEMRRKIHWICECIDFVLASYANAIEKSRARS</sequence>
<comment type="caution">
    <text evidence="3">The sequence shown here is derived from an EMBL/GenBank/DDBJ whole genome shotgun (WGS) entry which is preliminary data.</text>
</comment>
<proteinExistence type="predicted"/>
<dbReference type="InterPro" id="IPR056442">
    <property type="entry name" value="GINT1_N"/>
</dbReference>
<name>A0ABR2FFJ8_9ROSI</name>
<feature type="transmembrane region" description="Helical" evidence="1">
    <location>
        <begin position="50"/>
        <end position="75"/>
    </location>
</feature>
<dbReference type="Proteomes" id="UP001472677">
    <property type="component" value="Unassembled WGS sequence"/>
</dbReference>
<dbReference type="EMBL" id="JBBPBM010000006">
    <property type="protein sequence ID" value="KAK8579708.1"/>
    <property type="molecule type" value="Genomic_DNA"/>
</dbReference>
<gene>
    <name evidence="3" type="ORF">V6N12_070018</name>
</gene>